<keyword evidence="3" id="KW-1185">Reference proteome</keyword>
<evidence type="ECO:0000256" key="1">
    <source>
        <dbReference type="SAM" id="MobiDB-lite"/>
    </source>
</evidence>
<feature type="compositionally biased region" description="Basic and acidic residues" evidence="1">
    <location>
        <begin position="1"/>
        <end position="12"/>
    </location>
</feature>
<gene>
    <name evidence="2" type="ORF">GCM10009801_03510</name>
</gene>
<reference evidence="3" key="1">
    <citation type="journal article" date="2019" name="Int. J. Syst. Evol. Microbiol.">
        <title>The Global Catalogue of Microorganisms (GCM) 10K type strain sequencing project: providing services to taxonomists for standard genome sequencing and annotation.</title>
        <authorList>
            <consortium name="The Broad Institute Genomics Platform"/>
            <consortium name="The Broad Institute Genome Sequencing Center for Infectious Disease"/>
            <person name="Wu L."/>
            <person name="Ma J."/>
        </authorList>
    </citation>
    <scope>NUCLEOTIDE SEQUENCE [LARGE SCALE GENOMIC DNA]</scope>
    <source>
        <strain evidence="3">JCM 15478</strain>
    </source>
</reference>
<organism evidence="2 3">
    <name type="scientific">Streptomyces albiaxialis</name>
    <dbReference type="NCBI Taxonomy" id="329523"/>
    <lineage>
        <taxon>Bacteria</taxon>
        <taxon>Bacillati</taxon>
        <taxon>Actinomycetota</taxon>
        <taxon>Actinomycetes</taxon>
        <taxon>Kitasatosporales</taxon>
        <taxon>Streptomycetaceae</taxon>
        <taxon>Streptomyces</taxon>
    </lineage>
</organism>
<proteinExistence type="predicted"/>
<dbReference type="Proteomes" id="UP001500016">
    <property type="component" value="Unassembled WGS sequence"/>
</dbReference>
<name>A0ABP5GZI3_9ACTN</name>
<evidence type="ECO:0000313" key="2">
    <source>
        <dbReference type="EMBL" id="GAA2061283.1"/>
    </source>
</evidence>
<sequence length="67" mass="7370">MERENGHTERECAPPWSQNSPVARGSGRNRPGALRDARVPRHTRPAAVTVPPGGFHELHIATHRTDA</sequence>
<feature type="compositionally biased region" description="Basic and acidic residues" evidence="1">
    <location>
        <begin position="56"/>
        <end position="67"/>
    </location>
</feature>
<accession>A0ABP5GZI3</accession>
<comment type="caution">
    <text evidence="2">The sequence shown here is derived from an EMBL/GenBank/DDBJ whole genome shotgun (WGS) entry which is preliminary data.</text>
</comment>
<evidence type="ECO:0000313" key="3">
    <source>
        <dbReference type="Proteomes" id="UP001500016"/>
    </source>
</evidence>
<dbReference type="EMBL" id="BAAAPE010000001">
    <property type="protein sequence ID" value="GAA2061283.1"/>
    <property type="molecule type" value="Genomic_DNA"/>
</dbReference>
<feature type="region of interest" description="Disordered" evidence="1">
    <location>
        <begin position="1"/>
        <end position="67"/>
    </location>
</feature>
<protein>
    <submittedName>
        <fullName evidence="2">Uncharacterized protein</fullName>
    </submittedName>
</protein>